<evidence type="ECO:0000256" key="5">
    <source>
        <dbReference type="ARBA" id="ARBA00022741"/>
    </source>
</evidence>
<gene>
    <name evidence="7" type="ORF">HID58_090124</name>
</gene>
<protein>
    <submittedName>
        <fullName evidence="7">Uncharacterized protein</fullName>
    </submittedName>
</protein>
<proteinExistence type="inferred from homology"/>
<comment type="caution">
    <text evidence="7">The sequence shown here is derived from an EMBL/GenBank/DDBJ whole genome shotgun (WGS) entry which is preliminary data.</text>
</comment>
<evidence type="ECO:0000313" key="8">
    <source>
        <dbReference type="Proteomes" id="UP000824890"/>
    </source>
</evidence>
<evidence type="ECO:0000256" key="1">
    <source>
        <dbReference type="ARBA" id="ARBA00002329"/>
    </source>
</evidence>
<sequence length="398" mass="46078">MTLKDDIPCSLSDNHLFTNFFHFPSHGKPFFAPLALSPSRSIFSDRFYRTGRSYLVKYLRQTPMFLSLHDDMMLVTILIVNLIRSWSFYYDECANYGYDSNYLALGLLVNSLSRDCERCSTRNSLVIASTHIPQKGISTWKESFHTNGFESITMGSSARDLVALTNEALSISKIGSGSWDPFLSDRKGCCTKCTYKRNHVTKGFLFVQMVLRTWNEHEEITILLYLLSCSAGSKCKALCGILTDRKRLHDIAFSLRTKGSLIYDARWILFYLWAPRIWRPRGFLFDCIEGLMNWDFPIWPGHFGASGSFMMKSMSAENDSEFLQSGTMQYQRRDRSTLFPIQDQPFVSVFSHREFLQMKRCQRASYFPTDPPTSIYKRWFQEYARKALRIVDSAPEMA</sequence>
<dbReference type="PANTHER" id="PTHR33078">
    <property type="entry name" value="PROTEIN YCF2-RELATED"/>
    <property type="match status" value="1"/>
</dbReference>
<keyword evidence="5" id="KW-0547">Nucleotide-binding</keyword>
<evidence type="ECO:0000256" key="6">
    <source>
        <dbReference type="ARBA" id="ARBA00022840"/>
    </source>
</evidence>
<comment type="function">
    <text evidence="1">Probable ATPase of unknown function. Its presence in a non-photosynthetic plant (Epifagus virginiana) and experiments in tobacco indicate that it has an essential function which is probably not related to photosynthesis.</text>
</comment>
<keyword evidence="4" id="KW-0934">Plastid</keyword>
<accession>A0ABQ7XFN8</accession>
<name>A0ABQ7XFN8_BRANA</name>
<evidence type="ECO:0000313" key="7">
    <source>
        <dbReference type="EMBL" id="KAH0854204.1"/>
    </source>
</evidence>
<evidence type="ECO:0000256" key="3">
    <source>
        <dbReference type="ARBA" id="ARBA00009361"/>
    </source>
</evidence>
<keyword evidence="6" id="KW-0067">ATP-binding</keyword>
<reference evidence="7 8" key="1">
    <citation type="submission" date="2021-05" db="EMBL/GenBank/DDBJ databases">
        <title>Genome Assembly of Synthetic Allotetraploid Brassica napus Reveals Homoeologous Exchanges between Subgenomes.</title>
        <authorList>
            <person name="Davis J.T."/>
        </authorList>
    </citation>
    <scope>NUCLEOTIDE SEQUENCE [LARGE SCALE GENOMIC DNA]</scope>
    <source>
        <strain evidence="8">cv. Da-Ae</strain>
        <tissue evidence="7">Seedling</tissue>
    </source>
</reference>
<dbReference type="Proteomes" id="UP000824890">
    <property type="component" value="Unassembled WGS sequence"/>
</dbReference>
<dbReference type="PANTHER" id="PTHR33078:SF100">
    <property type="entry name" value="PROTEIN YCF2"/>
    <property type="match status" value="1"/>
</dbReference>
<comment type="subcellular location">
    <subcellularLocation>
        <location evidence="2">Plastid</location>
    </subcellularLocation>
</comment>
<evidence type="ECO:0000256" key="4">
    <source>
        <dbReference type="ARBA" id="ARBA00022640"/>
    </source>
</evidence>
<keyword evidence="8" id="KW-1185">Reference proteome</keyword>
<dbReference type="EMBL" id="JAGKQM010000527">
    <property type="protein sequence ID" value="KAH0854204.1"/>
    <property type="molecule type" value="Genomic_DNA"/>
</dbReference>
<organism evidence="7 8">
    <name type="scientific">Brassica napus</name>
    <name type="common">Rape</name>
    <dbReference type="NCBI Taxonomy" id="3708"/>
    <lineage>
        <taxon>Eukaryota</taxon>
        <taxon>Viridiplantae</taxon>
        <taxon>Streptophyta</taxon>
        <taxon>Embryophyta</taxon>
        <taxon>Tracheophyta</taxon>
        <taxon>Spermatophyta</taxon>
        <taxon>Magnoliopsida</taxon>
        <taxon>eudicotyledons</taxon>
        <taxon>Gunneridae</taxon>
        <taxon>Pentapetalae</taxon>
        <taxon>rosids</taxon>
        <taxon>malvids</taxon>
        <taxon>Brassicales</taxon>
        <taxon>Brassicaceae</taxon>
        <taxon>Brassiceae</taxon>
        <taxon>Brassica</taxon>
    </lineage>
</organism>
<comment type="similarity">
    <text evidence="3">Belongs to the Ycf2 family.</text>
</comment>
<evidence type="ECO:0000256" key="2">
    <source>
        <dbReference type="ARBA" id="ARBA00004474"/>
    </source>
</evidence>